<dbReference type="InterPro" id="IPR038371">
    <property type="entry name" value="Cu_polyphenol_OxRdtase_sf"/>
</dbReference>
<dbReference type="NCBIfam" id="TIGR00726">
    <property type="entry name" value="peptidoglycan editing factor PgeF"/>
    <property type="match status" value="1"/>
</dbReference>
<evidence type="ECO:0000256" key="9">
    <source>
        <dbReference type="ARBA" id="ARBA00022801"/>
    </source>
</evidence>
<comment type="function">
    <text evidence="4">Purine nucleoside enzyme that catalyzes the phosphorolysis of adenosine and inosine nucleosides, yielding D-ribose 1-phosphate and the respective free bases, adenine and hypoxanthine. Also catalyzes the phosphorolysis of S-methyl-5'-thioadenosine into adenine and S-methyl-5-thio-alpha-D-ribose 1-phosphate. Also has adenosine deaminase activity.</text>
</comment>
<organism evidence="17 18">
    <name type="scientific">Corynebacterium poyangense</name>
    <dbReference type="NCBI Taxonomy" id="2684405"/>
    <lineage>
        <taxon>Bacteria</taxon>
        <taxon>Bacillati</taxon>
        <taxon>Actinomycetota</taxon>
        <taxon>Actinomycetes</taxon>
        <taxon>Mycobacteriales</taxon>
        <taxon>Corynebacteriaceae</taxon>
        <taxon>Corynebacterium</taxon>
    </lineage>
</organism>
<comment type="catalytic activity">
    <reaction evidence="13">
        <text>adenosine + H2O + H(+) = inosine + NH4(+)</text>
        <dbReference type="Rhea" id="RHEA:24408"/>
        <dbReference type="ChEBI" id="CHEBI:15377"/>
        <dbReference type="ChEBI" id="CHEBI:15378"/>
        <dbReference type="ChEBI" id="CHEBI:16335"/>
        <dbReference type="ChEBI" id="CHEBI:17596"/>
        <dbReference type="ChEBI" id="CHEBI:28938"/>
        <dbReference type="EC" id="3.5.4.4"/>
    </reaction>
    <physiologicalReaction direction="left-to-right" evidence="13">
        <dbReference type="Rhea" id="RHEA:24409"/>
    </physiologicalReaction>
</comment>
<dbReference type="GO" id="GO:0017061">
    <property type="term" value="F:S-methyl-5-thioadenosine phosphorylase activity"/>
    <property type="evidence" value="ECO:0007669"/>
    <property type="project" value="UniProtKB-EC"/>
</dbReference>
<reference evidence="17 18" key="1">
    <citation type="submission" date="2019-12" db="EMBL/GenBank/DDBJ databases">
        <title>Corynebacterium sp. nov., isolated from feces of the Anser Albifrons in China.</title>
        <authorList>
            <person name="Liu Q."/>
        </authorList>
    </citation>
    <scope>NUCLEOTIDE SEQUENCE [LARGE SCALE GENOMIC DNA]</scope>
    <source>
        <strain evidence="17 18">4H37-19</strain>
    </source>
</reference>
<dbReference type="SUPFAM" id="SSF64438">
    <property type="entry name" value="CNF1/YfiH-like putative cysteine hydrolases"/>
    <property type="match status" value="1"/>
</dbReference>
<evidence type="ECO:0000256" key="16">
    <source>
        <dbReference type="RuleBase" id="RU361274"/>
    </source>
</evidence>
<dbReference type="KEGG" id="cpoy:GP475_07815"/>
<keyword evidence="11" id="KW-0560">Oxidoreductase</keyword>
<comment type="cofactor">
    <cofactor evidence="3">
        <name>Cu(2+)</name>
        <dbReference type="ChEBI" id="CHEBI:29036"/>
    </cofactor>
</comment>
<dbReference type="GO" id="GO:0016787">
    <property type="term" value="F:hydrolase activity"/>
    <property type="evidence" value="ECO:0007669"/>
    <property type="project" value="UniProtKB-KW"/>
</dbReference>
<evidence type="ECO:0000313" key="18">
    <source>
        <dbReference type="Proteomes" id="UP000516320"/>
    </source>
</evidence>
<evidence type="ECO:0000256" key="1">
    <source>
        <dbReference type="ARBA" id="ARBA00000553"/>
    </source>
</evidence>
<dbReference type="PANTHER" id="PTHR30616">
    <property type="entry name" value="UNCHARACTERIZED PROTEIN YFIH"/>
    <property type="match status" value="1"/>
</dbReference>
<dbReference type="InterPro" id="IPR003730">
    <property type="entry name" value="Cu_polyphenol_OxRdtase"/>
</dbReference>
<accession>A0A7H0SPT1</accession>
<evidence type="ECO:0000256" key="11">
    <source>
        <dbReference type="ARBA" id="ARBA00023002"/>
    </source>
</evidence>
<name>A0A7H0SPT1_9CORY</name>
<evidence type="ECO:0000256" key="8">
    <source>
        <dbReference type="ARBA" id="ARBA00022723"/>
    </source>
</evidence>
<dbReference type="Proteomes" id="UP000516320">
    <property type="component" value="Chromosome"/>
</dbReference>
<keyword evidence="7" id="KW-0808">Transferase</keyword>
<evidence type="ECO:0000256" key="3">
    <source>
        <dbReference type="ARBA" id="ARBA00001973"/>
    </source>
</evidence>
<evidence type="ECO:0000256" key="7">
    <source>
        <dbReference type="ARBA" id="ARBA00022679"/>
    </source>
</evidence>
<dbReference type="PANTHER" id="PTHR30616:SF2">
    <property type="entry name" value="PURINE NUCLEOSIDE PHOSPHORYLASE LACC1"/>
    <property type="match status" value="1"/>
</dbReference>
<evidence type="ECO:0000256" key="2">
    <source>
        <dbReference type="ARBA" id="ARBA00001947"/>
    </source>
</evidence>
<dbReference type="AlphaFoldDB" id="A0A7H0SPT1"/>
<dbReference type="FunFam" id="3.60.140.10:FF:000003">
    <property type="entry name" value="Polyphenol oxidase"/>
    <property type="match status" value="1"/>
</dbReference>
<evidence type="ECO:0000256" key="4">
    <source>
        <dbReference type="ARBA" id="ARBA00003215"/>
    </source>
</evidence>
<evidence type="ECO:0000256" key="6">
    <source>
        <dbReference type="ARBA" id="ARBA00011738"/>
    </source>
</evidence>
<comment type="catalytic activity">
    <reaction evidence="1">
        <text>inosine + phosphate = alpha-D-ribose 1-phosphate + hypoxanthine</text>
        <dbReference type="Rhea" id="RHEA:27646"/>
        <dbReference type="ChEBI" id="CHEBI:17368"/>
        <dbReference type="ChEBI" id="CHEBI:17596"/>
        <dbReference type="ChEBI" id="CHEBI:43474"/>
        <dbReference type="ChEBI" id="CHEBI:57720"/>
        <dbReference type="EC" id="2.4.2.1"/>
    </reaction>
    <physiologicalReaction direction="left-to-right" evidence="1">
        <dbReference type="Rhea" id="RHEA:27647"/>
    </physiologicalReaction>
</comment>
<keyword evidence="9" id="KW-0378">Hydrolase</keyword>
<evidence type="ECO:0000256" key="10">
    <source>
        <dbReference type="ARBA" id="ARBA00022833"/>
    </source>
</evidence>
<dbReference type="CDD" id="cd16833">
    <property type="entry name" value="YfiH"/>
    <property type="match status" value="1"/>
</dbReference>
<evidence type="ECO:0000256" key="5">
    <source>
        <dbReference type="ARBA" id="ARBA00007353"/>
    </source>
</evidence>
<dbReference type="InterPro" id="IPR011324">
    <property type="entry name" value="Cytotoxic_necrot_fac-like_cat"/>
</dbReference>
<evidence type="ECO:0000256" key="13">
    <source>
        <dbReference type="ARBA" id="ARBA00047989"/>
    </source>
</evidence>
<dbReference type="GO" id="GO:0016491">
    <property type="term" value="F:oxidoreductase activity"/>
    <property type="evidence" value="ECO:0007669"/>
    <property type="project" value="UniProtKB-KW"/>
</dbReference>
<evidence type="ECO:0000313" key="17">
    <source>
        <dbReference type="EMBL" id="QNQ90556.1"/>
    </source>
</evidence>
<keyword evidence="10" id="KW-0862">Zinc</keyword>
<evidence type="ECO:0000256" key="14">
    <source>
        <dbReference type="ARBA" id="ARBA00048968"/>
    </source>
</evidence>
<dbReference type="GO" id="GO:0005507">
    <property type="term" value="F:copper ion binding"/>
    <property type="evidence" value="ECO:0007669"/>
    <property type="project" value="TreeGrafter"/>
</dbReference>
<keyword evidence="18" id="KW-1185">Reference proteome</keyword>
<keyword evidence="8" id="KW-0479">Metal-binding</keyword>
<proteinExistence type="inferred from homology"/>
<sequence length="242" mass="25871">MSSVDPCSRPVRKVFTHRAGGVSAAPYDSFNLGDHVGDDPEAVRANRARLAAVLGLEPGQLVWMEQLHTNRISVVEEAQETPVAATDGIVTTQRGLALCVMVADCVPVLLSDHEAGVIAAVHAGRPGARNGIVKNAIECMCQLGARPEDVHALLGPAASGENYEVPEALAADVEQHLPGSRCTTRRGTPGLDIRAGLVHQLAHMGVRAIDVDPRCTIADHQFFSYRREKTTGRQVGVVWLPE</sequence>
<comment type="cofactor">
    <cofactor evidence="2">
        <name>Zn(2+)</name>
        <dbReference type="ChEBI" id="CHEBI:29105"/>
    </cofactor>
</comment>
<comment type="catalytic activity">
    <reaction evidence="14">
        <text>adenosine + phosphate = alpha-D-ribose 1-phosphate + adenine</text>
        <dbReference type="Rhea" id="RHEA:27642"/>
        <dbReference type="ChEBI" id="CHEBI:16335"/>
        <dbReference type="ChEBI" id="CHEBI:16708"/>
        <dbReference type="ChEBI" id="CHEBI:43474"/>
        <dbReference type="ChEBI" id="CHEBI:57720"/>
        <dbReference type="EC" id="2.4.2.1"/>
    </reaction>
    <physiologicalReaction direction="left-to-right" evidence="14">
        <dbReference type="Rhea" id="RHEA:27643"/>
    </physiologicalReaction>
</comment>
<keyword evidence="12" id="KW-0186">Copper</keyword>
<comment type="subunit">
    <text evidence="6">Homodimer.</text>
</comment>
<evidence type="ECO:0000256" key="15">
    <source>
        <dbReference type="ARBA" id="ARBA00049893"/>
    </source>
</evidence>
<dbReference type="EMBL" id="CP046884">
    <property type="protein sequence ID" value="QNQ90556.1"/>
    <property type="molecule type" value="Genomic_DNA"/>
</dbReference>
<protein>
    <recommendedName>
        <fullName evidence="16">Purine nucleoside phosphorylase</fullName>
    </recommendedName>
</protein>
<comment type="similarity">
    <text evidence="5 16">Belongs to the purine nucleoside phosphorylase YfiH/LACC1 family.</text>
</comment>
<dbReference type="Gene3D" id="3.60.140.10">
    <property type="entry name" value="CNF1/YfiH-like putative cysteine hydrolases"/>
    <property type="match status" value="1"/>
</dbReference>
<gene>
    <name evidence="17" type="primary">pgeF</name>
    <name evidence="17" type="ORF">GP475_07815</name>
</gene>
<dbReference type="RefSeq" id="WP_187973870.1">
    <property type="nucleotide sequence ID" value="NZ_CP046884.1"/>
</dbReference>
<evidence type="ECO:0000256" key="12">
    <source>
        <dbReference type="ARBA" id="ARBA00023008"/>
    </source>
</evidence>
<comment type="catalytic activity">
    <reaction evidence="15">
        <text>S-methyl-5'-thioadenosine + phosphate = 5-(methylsulfanyl)-alpha-D-ribose 1-phosphate + adenine</text>
        <dbReference type="Rhea" id="RHEA:11852"/>
        <dbReference type="ChEBI" id="CHEBI:16708"/>
        <dbReference type="ChEBI" id="CHEBI:17509"/>
        <dbReference type="ChEBI" id="CHEBI:43474"/>
        <dbReference type="ChEBI" id="CHEBI:58533"/>
        <dbReference type="EC" id="2.4.2.28"/>
    </reaction>
    <physiologicalReaction direction="left-to-right" evidence="15">
        <dbReference type="Rhea" id="RHEA:11853"/>
    </physiologicalReaction>
</comment>
<dbReference type="Pfam" id="PF02578">
    <property type="entry name" value="Cu-oxidase_4"/>
    <property type="match status" value="1"/>
</dbReference>